<evidence type="ECO:0000313" key="2">
    <source>
        <dbReference type="EMBL" id="KYD22213.1"/>
    </source>
</evidence>
<reference evidence="2 3" key="1">
    <citation type="submission" date="2016-01" db="EMBL/GenBank/DDBJ databases">
        <title>Draft Genome Sequences of Seven Thermophilic Sporeformers Isolated from Foods.</title>
        <authorList>
            <person name="Berendsen E.M."/>
            <person name="Wells-Bennik M.H."/>
            <person name="Krawcyk A.O."/>
            <person name="De Jong A."/>
            <person name="Holsappel S."/>
            <person name="Eijlander R.T."/>
            <person name="Kuipers O.P."/>
        </authorList>
    </citation>
    <scope>NUCLEOTIDE SEQUENCE [LARGE SCALE GENOMIC DNA]</scope>
    <source>
        <strain evidence="2 3">B4109</strain>
    </source>
</reference>
<dbReference type="Proteomes" id="UP000773850">
    <property type="component" value="Unassembled WGS sequence"/>
</dbReference>
<proteinExistence type="predicted"/>
<dbReference type="Proteomes" id="UP000075424">
    <property type="component" value="Unassembled WGS sequence"/>
</dbReference>
<dbReference type="EMBL" id="LQYV01000127">
    <property type="protein sequence ID" value="KYD22213.1"/>
    <property type="molecule type" value="Genomic_DNA"/>
</dbReference>
<evidence type="ECO:0000313" key="4">
    <source>
        <dbReference type="Proteomes" id="UP000773850"/>
    </source>
</evidence>
<accession>A0A150MCL2</accession>
<dbReference type="PATRIC" id="fig|1422.18.peg.1255"/>
<comment type="caution">
    <text evidence="2">The sequence shown here is derived from an EMBL/GenBank/DDBJ whole genome shotgun (WGS) entry which is preliminary data.</text>
</comment>
<protein>
    <submittedName>
        <fullName evidence="2">Uncharacterized protein</fullName>
    </submittedName>
</protein>
<dbReference type="AlphaFoldDB" id="A0A150MCL2"/>
<organism evidence="2 3">
    <name type="scientific">Geobacillus stearothermophilus</name>
    <name type="common">Bacillus stearothermophilus</name>
    <dbReference type="NCBI Taxonomy" id="1422"/>
    <lineage>
        <taxon>Bacteria</taxon>
        <taxon>Bacillati</taxon>
        <taxon>Bacillota</taxon>
        <taxon>Bacilli</taxon>
        <taxon>Bacillales</taxon>
        <taxon>Anoxybacillaceae</taxon>
        <taxon>Geobacillus</taxon>
    </lineage>
</organism>
<evidence type="ECO:0000313" key="1">
    <source>
        <dbReference type="EMBL" id="KAF6509362.1"/>
    </source>
</evidence>
<gene>
    <name evidence="2" type="ORF">B4109_0228</name>
    <name evidence="1" type="ORF">GS8_3414</name>
</gene>
<name>A0A150MCL2_GEOSE</name>
<reference evidence="1 4" key="2">
    <citation type="submission" date="2016-03" db="EMBL/GenBank/DDBJ databases">
        <title>Spore heat resistance.</title>
        <authorList>
            <person name="Boekhorst J."/>
            <person name="Berendsen E.M."/>
            <person name="Wells-Bennik M.H."/>
            <person name="Kuipers O.P."/>
        </authorList>
    </citation>
    <scope>NUCLEOTIDE SEQUENCE [LARGE SCALE GENOMIC DNA]</scope>
    <source>
        <strain evidence="1 4">GS8</strain>
    </source>
</reference>
<keyword evidence="4" id="KW-1185">Reference proteome</keyword>
<evidence type="ECO:0000313" key="3">
    <source>
        <dbReference type="Proteomes" id="UP000075424"/>
    </source>
</evidence>
<dbReference type="EMBL" id="LUCS01000042">
    <property type="protein sequence ID" value="KAF6509362.1"/>
    <property type="molecule type" value="Genomic_DNA"/>
</dbReference>
<sequence length="40" mass="4818">MSFPKETKLFMELLYHGTDMRTSSSKREQYHILQKKVVDN</sequence>